<sequence>METLILEAISIDMYDRKVFRSCQHGFTKGKSCLTNLIAFYNERTAWMDEGRVVAFNIISHNIFIGKLKKCGLDEWIVRWTENRLNGRTQKVVISGTGSSWSPVV</sequence>
<evidence type="ECO:0000313" key="1">
    <source>
        <dbReference type="EMBL" id="KAJ7426166.1"/>
    </source>
</evidence>
<gene>
    <name evidence="1" type="ORF">WISP_18101</name>
</gene>
<comment type="caution">
    <text evidence="1">The sequence shown here is derived from an EMBL/GenBank/DDBJ whole genome shotgun (WGS) entry which is preliminary data.</text>
</comment>
<dbReference type="Proteomes" id="UP001145742">
    <property type="component" value="Unassembled WGS sequence"/>
</dbReference>
<accession>A0ABQ9DQH0</accession>
<proteinExistence type="predicted"/>
<organism evidence="1 2">
    <name type="scientific">Willisornis vidua</name>
    <name type="common">Xingu scale-backed antbird</name>
    <dbReference type="NCBI Taxonomy" id="1566151"/>
    <lineage>
        <taxon>Eukaryota</taxon>
        <taxon>Metazoa</taxon>
        <taxon>Chordata</taxon>
        <taxon>Craniata</taxon>
        <taxon>Vertebrata</taxon>
        <taxon>Euteleostomi</taxon>
        <taxon>Archelosauria</taxon>
        <taxon>Archosauria</taxon>
        <taxon>Dinosauria</taxon>
        <taxon>Saurischia</taxon>
        <taxon>Theropoda</taxon>
        <taxon>Coelurosauria</taxon>
        <taxon>Aves</taxon>
        <taxon>Neognathae</taxon>
        <taxon>Neoaves</taxon>
        <taxon>Telluraves</taxon>
        <taxon>Australaves</taxon>
        <taxon>Passeriformes</taxon>
        <taxon>Thamnophilidae</taxon>
        <taxon>Willisornis</taxon>
    </lineage>
</organism>
<protein>
    <submittedName>
        <fullName evidence="1">RNA-directed DNA polymerase from mobile element jockey-like protein</fullName>
    </submittedName>
</protein>
<reference evidence="1" key="1">
    <citation type="submission" date="2019-10" db="EMBL/GenBank/DDBJ databases">
        <authorList>
            <person name="Soares A.E.R."/>
            <person name="Aleixo A."/>
            <person name="Schneider P."/>
            <person name="Miyaki C.Y."/>
            <person name="Schneider M.P."/>
            <person name="Mello C."/>
            <person name="Vasconcelos A.T.R."/>
        </authorList>
    </citation>
    <scope>NUCLEOTIDE SEQUENCE</scope>
    <source>
        <tissue evidence="1">Muscle</tissue>
    </source>
</reference>
<name>A0ABQ9DQH0_9PASS</name>
<dbReference type="EMBL" id="WHWB01032295">
    <property type="protein sequence ID" value="KAJ7426166.1"/>
    <property type="molecule type" value="Genomic_DNA"/>
</dbReference>
<keyword evidence="2" id="KW-1185">Reference proteome</keyword>
<dbReference type="PANTHER" id="PTHR33332">
    <property type="entry name" value="REVERSE TRANSCRIPTASE DOMAIN-CONTAINING PROTEIN"/>
    <property type="match status" value="1"/>
</dbReference>
<evidence type="ECO:0000313" key="2">
    <source>
        <dbReference type="Proteomes" id="UP001145742"/>
    </source>
</evidence>